<dbReference type="InterPro" id="IPR036779">
    <property type="entry name" value="LysM_dom_sf"/>
</dbReference>
<dbReference type="InterPro" id="IPR050695">
    <property type="entry name" value="N-acetylmuramoyl_amidase_3"/>
</dbReference>
<dbReference type="AlphaFoldDB" id="B0KKZ8"/>
<name>B0KKZ8_PSEPG</name>
<dbReference type="GO" id="GO:0009253">
    <property type="term" value="P:peptidoglycan catabolic process"/>
    <property type="evidence" value="ECO:0007669"/>
    <property type="project" value="InterPro"/>
</dbReference>
<evidence type="ECO:0000259" key="11">
    <source>
        <dbReference type="PROSITE" id="PS51782"/>
    </source>
</evidence>
<evidence type="ECO:0000313" key="12">
    <source>
        <dbReference type="EMBL" id="ABZ00834.1"/>
    </source>
</evidence>
<dbReference type="Pfam" id="PF11741">
    <property type="entry name" value="AMIN"/>
    <property type="match status" value="1"/>
</dbReference>
<dbReference type="Gene3D" id="3.40.630.40">
    <property type="entry name" value="Zn-dependent exopeptidases"/>
    <property type="match status" value="1"/>
</dbReference>
<dbReference type="GO" id="GO:0008745">
    <property type="term" value="F:N-acetylmuramoyl-L-alanine amidase activity"/>
    <property type="evidence" value="ECO:0007669"/>
    <property type="project" value="UniProtKB-EC"/>
</dbReference>
<reference evidence="12 13" key="1">
    <citation type="submission" date="2008-01" db="EMBL/GenBank/DDBJ databases">
        <title>Complete sequence of Pseudomonas putida GB-1.</title>
        <authorList>
            <consortium name="US DOE Joint Genome Institute"/>
            <person name="Copeland A."/>
            <person name="Lucas S."/>
            <person name="Lapidus A."/>
            <person name="Barry K."/>
            <person name="Glavina del Rio T."/>
            <person name="Dalin E."/>
            <person name="Tice H."/>
            <person name="Pitluck S."/>
            <person name="Bruce D."/>
            <person name="Goodwin L."/>
            <person name="Chertkov O."/>
            <person name="Brettin T."/>
            <person name="Detter J.C."/>
            <person name="Han C."/>
            <person name="Kuske C.R."/>
            <person name="Schmutz J."/>
            <person name="Larimer F."/>
            <person name="Land M."/>
            <person name="Hauser L."/>
            <person name="Kyrpides N."/>
            <person name="Kim E."/>
            <person name="McCarthy J.K."/>
            <person name="Richardson P."/>
        </authorList>
    </citation>
    <scope>NUCLEOTIDE SEQUENCE [LARGE SCALE GENOMIC DNA]</scope>
    <source>
        <strain evidence="12 13">GB-1</strain>
    </source>
</reference>
<dbReference type="GO" id="GO:0071555">
    <property type="term" value="P:cell wall organization"/>
    <property type="evidence" value="ECO:0007669"/>
    <property type="project" value="UniProtKB-KW"/>
</dbReference>
<evidence type="ECO:0000256" key="9">
    <source>
        <dbReference type="ARBA" id="ARBA00074581"/>
    </source>
</evidence>
<dbReference type="HOGENOM" id="CLU_014322_2_3_6"/>
<keyword evidence="8" id="KW-0961">Cell wall biogenesis/degradation</keyword>
<evidence type="ECO:0000313" key="13">
    <source>
        <dbReference type="Proteomes" id="UP000002157"/>
    </source>
</evidence>
<proteinExistence type="inferred from homology"/>
<accession>B0KKZ8</accession>
<dbReference type="Gene3D" id="2.60.40.3500">
    <property type="match status" value="1"/>
</dbReference>
<evidence type="ECO:0000256" key="8">
    <source>
        <dbReference type="ARBA" id="ARBA00023316"/>
    </source>
</evidence>
<dbReference type="InterPro" id="IPR002508">
    <property type="entry name" value="MurNAc-LAA_cat"/>
</dbReference>
<dbReference type="FunFam" id="3.40.630.40:FF:000001">
    <property type="entry name" value="N-acetylmuramoyl-L-alanine amidase"/>
    <property type="match status" value="1"/>
</dbReference>
<dbReference type="CDD" id="cd00118">
    <property type="entry name" value="LysM"/>
    <property type="match status" value="1"/>
</dbReference>
<evidence type="ECO:0000256" key="3">
    <source>
        <dbReference type="ARBA" id="ARBA00010860"/>
    </source>
</evidence>
<dbReference type="Gene3D" id="3.10.350.10">
    <property type="entry name" value="LysM domain"/>
    <property type="match status" value="1"/>
</dbReference>
<keyword evidence="7 12" id="KW-0378">Hydrolase</keyword>
<dbReference type="InterPro" id="IPR021731">
    <property type="entry name" value="AMIN_dom"/>
</dbReference>
<dbReference type="GO" id="GO:0030288">
    <property type="term" value="C:outer membrane-bounded periplasmic space"/>
    <property type="evidence" value="ECO:0007669"/>
    <property type="project" value="TreeGrafter"/>
</dbReference>
<sequence>MRIRALVAIVGLLLTTVTVDALAVTQVKSMRLWRAPDNTRLVFDLSGPVQHSVFTLSAPDRLVIDINGATLAAPLNVATSNTPISSVRSAQRTPTDLRVVVDLKKSVTPKSFTLAPNAQYGNRLVVDLYDQEADAIAASAPPPTPTPVQTPATTPAVPVSPAQPAIKLPPVPSGKREIVVAIDAGHGGEDPGASGSRGQHEKDIVLQIAKELQRQINSERGFRAELTRTGDYFIPLRKRTEIARKKGADLFISIHADAAPSRAAFGASVFALSDRGATSETARWLADTENRSDLIGGAGNVSLDDKDRMLAGVLLDLSMTATLSSSLNVGQKVLGNMGRVTSLHKQRVEQAGFMVLKSPDIPSILVETGFISNNNEAAKLATASHQQALARSIHTGVRQYFQQNPPPGTYIAWLRDTGKIAAGPREHTVRPGETLAMLAVRYQVSVASLRSTNSLKTDELKVGQRLDVPATTLAAQ</sequence>
<evidence type="ECO:0000256" key="1">
    <source>
        <dbReference type="ARBA" id="ARBA00001561"/>
    </source>
</evidence>
<dbReference type="SUPFAM" id="SSF53187">
    <property type="entry name" value="Zn-dependent exopeptidases"/>
    <property type="match status" value="1"/>
</dbReference>
<evidence type="ECO:0000256" key="4">
    <source>
        <dbReference type="ARBA" id="ARBA00011901"/>
    </source>
</evidence>
<dbReference type="CDD" id="cd02696">
    <property type="entry name" value="MurNAc-LAA"/>
    <property type="match status" value="1"/>
</dbReference>
<dbReference type="Proteomes" id="UP000002157">
    <property type="component" value="Chromosome"/>
</dbReference>
<dbReference type="SMART" id="SM00257">
    <property type="entry name" value="LysM"/>
    <property type="match status" value="1"/>
</dbReference>
<dbReference type="Pfam" id="PF01520">
    <property type="entry name" value="Amidase_3"/>
    <property type="match status" value="1"/>
</dbReference>
<gene>
    <name evidence="12" type="ordered locus">PputGB1_4949</name>
</gene>
<dbReference type="PROSITE" id="PS51782">
    <property type="entry name" value="LYSM"/>
    <property type="match status" value="1"/>
</dbReference>
<comment type="similarity">
    <text evidence="3">Belongs to the N-acetylmuramoyl-L-alanine amidase 3 family.</text>
</comment>
<dbReference type="Pfam" id="PF01476">
    <property type="entry name" value="LysM"/>
    <property type="match status" value="1"/>
</dbReference>
<evidence type="ECO:0000256" key="5">
    <source>
        <dbReference type="ARBA" id="ARBA00022729"/>
    </source>
</evidence>
<feature type="region of interest" description="Disordered" evidence="10">
    <location>
        <begin position="137"/>
        <end position="170"/>
    </location>
</feature>
<dbReference type="SUPFAM" id="SSF54106">
    <property type="entry name" value="LysM domain"/>
    <property type="match status" value="1"/>
</dbReference>
<dbReference type="EC" id="3.5.1.28" evidence="4"/>
<protein>
    <recommendedName>
        <fullName evidence="9">N-acetylmuramoyl-L-alanine amidase AmiC</fullName>
        <ecNumber evidence="4">3.5.1.28</ecNumber>
    </recommendedName>
</protein>
<dbReference type="PANTHER" id="PTHR30404">
    <property type="entry name" value="N-ACETYLMURAMOYL-L-ALANINE AMIDASE"/>
    <property type="match status" value="1"/>
</dbReference>
<comment type="subcellular location">
    <subcellularLocation>
        <location evidence="2">Periplasm</location>
    </subcellularLocation>
</comment>
<evidence type="ECO:0000256" key="10">
    <source>
        <dbReference type="SAM" id="MobiDB-lite"/>
    </source>
</evidence>
<dbReference type="RefSeq" id="WP_012274460.1">
    <property type="nucleotide sequence ID" value="NC_010322.1"/>
</dbReference>
<dbReference type="InterPro" id="IPR018392">
    <property type="entry name" value="LysM"/>
</dbReference>
<keyword evidence="5" id="KW-0732">Signal</keyword>
<dbReference type="eggNOG" id="COG0860">
    <property type="taxonomic scope" value="Bacteria"/>
</dbReference>
<evidence type="ECO:0000256" key="7">
    <source>
        <dbReference type="ARBA" id="ARBA00022801"/>
    </source>
</evidence>
<dbReference type="PANTHER" id="PTHR30404:SF0">
    <property type="entry name" value="N-ACETYLMURAMOYL-L-ALANINE AMIDASE AMIC"/>
    <property type="match status" value="1"/>
</dbReference>
<feature type="domain" description="LysM" evidence="11">
    <location>
        <begin position="425"/>
        <end position="468"/>
    </location>
</feature>
<evidence type="ECO:0000256" key="6">
    <source>
        <dbReference type="ARBA" id="ARBA00022764"/>
    </source>
</evidence>
<dbReference type="eggNOG" id="COG1388">
    <property type="taxonomic scope" value="Bacteria"/>
</dbReference>
<evidence type="ECO:0000256" key="2">
    <source>
        <dbReference type="ARBA" id="ARBA00004418"/>
    </source>
</evidence>
<organism evidence="12 13">
    <name type="scientific">Pseudomonas putida (strain GB-1)</name>
    <dbReference type="NCBI Taxonomy" id="76869"/>
    <lineage>
        <taxon>Bacteria</taxon>
        <taxon>Pseudomonadati</taxon>
        <taxon>Pseudomonadota</taxon>
        <taxon>Gammaproteobacteria</taxon>
        <taxon>Pseudomonadales</taxon>
        <taxon>Pseudomonadaceae</taxon>
        <taxon>Pseudomonas</taxon>
    </lineage>
</organism>
<keyword evidence="6" id="KW-0574">Periplasm</keyword>
<comment type="catalytic activity">
    <reaction evidence="1">
        <text>Hydrolyzes the link between N-acetylmuramoyl residues and L-amino acid residues in certain cell-wall glycopeptides.</text>
        <dbReference type="EC" id="3.5.1.28"/>
    </reaction>
</comment>
<feature type="compositionally biased region" description="Low complexity" evidence="10">
    <location>
        <begin position="149"/>
        <end position="165"/>
    </location>
</feature>
<dbReference type="SMART" id="SM00646">
    <property type="entry name" value="Ami_3"/>
    <property type="match status" value="1"/>
</dbReference>
<dbReference type="EMBL" id="CP000926">
    <property type="protein sequence ID" value="ABZ00834.1"/>
    <property type="molecule type" value="Genomic_DNA"/>
</dbReference>
<dbReference type="KEGG" id="ppg:PputGB1_4949"/>